<proteinExistence type="predicted"/>
<evidence type="ECO:0000256" key="3">
    <source>
        <dbReference type="ARBA" id="ARBA00022989"/>
    </source>
</evidence>
<feature type="transmembrane region" description="Helical" evidence="6">
    <location>
        <begin position="77"/>
        <end position="99"/>
    </location>
</feature>
<evidence type="ECO:0000313" key="8">
    <source>
        <dbReference type="Proteomes" id="UP001321453"/>
    </source>
</evidence>
<dbReference type="RefSeq" id="WP_289446280.1">
    <property type="nucleotide sequence ID" value="NZ_JAUCGR010000002.1"/>
</dbReference>
<accession>A0ABT7S607</accession>
<reference evidence="7 8" key="1">
    <citation type="submission" date="2023-06" db="EMBL/GenBank/DDBJ databases">
        <title>Cellulomonas sp. MW9 Whole genome sequence.</title>
        <authorList>
            <person name="Park S."/>
        </authorList>
    </citation>
    <scope>NUCLEOTIDE SEQUENCE [LARGE SCALE GENOMIC DNA]</scope>
    <source>
        <strain evidence="7 8">MW9</strain>
    </source>
</reference>
<dbReference type="PANTHER" id="PTHR14948:SF25">
    <property type="entry name" value="DUF4190 DOMAIN-CONTAINING PROTEIN"/>
    <property type="match status" value="1"/>
</dbReference>
<evidence type="ECO:0000256" key="2">
    <source>
        <dbReference type="ARBA" id="ARBA00022692"/>
    </source>
</evidence>
<dbReference type="PANTHER" id="PTHR14948">
    <property type="entry name" value="NG5"/>
    <property type="match status" value="1"/>
</dbReference>
<dbReference type="Proteomes" id="UP001321453">
    <property type="component" value="Unassembled WGS sequence"/>
</dbReference>
<evidence type="ECO:0000256" key="5">
    <source>
        <dbReference type="SAM" id="MobiDB-lite"/>
    </source>
</evidence>
<feature type="region of interest" description="Disordered" evidence="5">
    <location>
        <begin position="1"/>
        <end position="66"/>
    </location>
</feature>
<evidence type="ECO:0000256" key="4">
    <source>
        <dbReference type="ARBA" id="ARBA00023136"/>
    </source>
</evidence>
<comment type="caution">
    <text evidence="7">The sequence shown here is derived from an EMBL/GenBank/DDBJ whole genome shotgun (WGS) entry which is preliminary data.</text>
</comment>
<evidence type="ECO:0000256" key="1">
    <source>
        <dbReference type="ARBA" id="ARBA00004370"/>
    </source>
</evidence>
<evidence type="ECO:0000256" key="6">
    <source>
        <dbReference type="SAM" id="Phobius"/>
    </source>
</evidence>
<feature type="compositionally biased region" description="Low complexity" evidence="5">
    <location>
        <begin position="34"/>
        <end position="56"/>
    </location>
</feature>
<organism evidence="7 8">
    <name type="scientific">Cellulomonas edaphi</name>
    <dbReference type="NCBI Taxonomy" id="3053468"/>
    <lineage>
        <taxon>Bacteria</taxon>
        <taxon>Bacillati</taxon>
        <taxon>Actinomycetota</taxon>
        <taxon>Actinomycetes</taxon>
        <taxon>Micrococcales</taxon>
        <taxon>Cellulomonadaceae</taxon>
        <taxon>Cellulomonas</taxon>
    </lineage>
</organism>
<name>A0ABT7S607_9CELL</name>
<keyword evidence="3 6" id="KW-1133">Transmembrane helix</keyword>
<dbReference type="InterPro" id="IPR051423">
    <property type="entry name" value="CD225/Dispanin"/>
</dbReference>
<dbReference type="EMBL" id="JAUCGR010000002">
    <property type="protein sequence ID" value="MDM7831035.1"/>
    <property type="molecule type" value="Genomic_DNA"/>
</dbReference>
<feature type="transmembrane region" description="Helical" evidence="6">
    <location>
        <begin position="125"/>
        <end position="150"/>
    </location>
</feature>
<keyword evidence="2 6" id="KW-0812">Transmembrane</keyword>
<sequence length="156" mass="16321">MTTPNEPQNPYGEEPQNPADPFRKPEQPGPPAPQYGAPQAPQYGAPQYGAPQYPGASQYPSAPPYQGGYGPVPPPNYLVWAILSTVLCCLPLGIASIVYSSQVNTKFAQGDYAGAQASSQKAKNFAIWGAVIGLVLGVVWGVVVVVTGGMESSSQL</sequence>
<protein>
    <submittedName>
        <fullName evidence="7">CD225/dispanin family protein</fullName>
    </submittedName>
</protein>
<evidence type="ECO:0000313" key="7">
    <source>
        <dbReference type="EMBL" id="MDM7831035.1"/>
    </source>
</evidence>
<comment type="subcellular location">
    <subcellularLocation>
        <location evidence="1">Membrane</location>
    </subcellularLocation>
</comment>
<dbReference type="InterPro" id="IPR007593">
    <property type="entry name" value="CD225/Dispanin_fam"/>
</dbReference>
<keyword evidence="4 6" id="KW-0472">Membrane</keyword>
<dbReference type="Pfam" id="PF04505">
    <property type="entry name" value="CD225"/>
    <property type="match status" value="1"/>
</dbReference>
<gene>
    <name evidence="7" type="ORF">QRT05_06790</name>
</gene>
<keyword evidence="8" id="KW-1185">Reference proteome</keyword>